<dbReference type="AlphaFoldDB" id="A0A822Z232"/>
<dbReference type="EMBL" id="DUZY01000005">
    <property type="protein sequence ID" value="DAD38740.1"/>
    <property type="molecule type" value="Genomic_DNA"/>
</dbReference>
<comment type="caution">
    <text evidence="1">The sequence shown here is derived from an EMBL/GenBank/DDBJ whole genome shotgun (WGS) entry which is preliminary data.</text>
</comment>
<keyword evidence="2" id="KW-1185">Reference proteome</keyword>
<evidence type="ECO:0000313" key="1">
    <source>
        <dbReference type="EMBL" id="DAD38740.1"/>
    </source>
</evidence>
<gene>
    <name evidence="1" type="ORF">HUJ06_013062</name>
</gene>
<dbReference type="Proteomes" id="UP000607653">
    <property type="component" value="Unassembled WGS sequence"/>
</dbReference>
<evidence type="ECO:0000313" key="2">
    <source>
        <dbReference type="Proteomes" id="UP000607653"/>
    </source>
</evidence>
<accession>A0A822Z232</accession>
<sequence>MDGAPPSSLLTDGASVFLEQSKNLVESNLVGGGGRCLSSQILHEAKFDLF</sequence>
<reference evidence="1 2" key="1">
    <citation type="journal article" date="2020" name="Mol. Biol. Evol.">
        <title>Distinct Expression and Methylation Patterns for Genes with Different Fates following a Single Whole-Genome Duplication in Flowering Plants.</title>
        <authorList>
            <person name="Shi T."/>
            <person name="Rahmani R.S."/>
            <person name="Gugger P.F."/>
            <person name="Wang M."/>
            <person name="Li H."/>
            <person name="Zhang Y."/>
            <person name="Li Z."/>
            <person name="Wang Q."/>
            <person name="Van de Peer Y."/>
            <person name="Marchal K."/>
            <person name="Chen J."/>
        </authorList>
    </citation>
    <scope>NUCLEOTIDE SEQUENCE [LARGE SCALE GENOMIC DNA]</scope>
    <source>
        <tissue evidence="1">Leaf</tissue>
    </source>
</reference>
<name>A0A822Z232_NELNU</name>
<organism evidence="1 2">
    <name type="scientific">Nelumbo nucifera</name>
    <name type="common">Sacred lotus</name>
    <dbReference type="NCBI Taxonomy" id="4432"/>
    <lineage>
        <taxon>Eukaryota</taxon>
        <taxon>Viridiplantae</taxon>
        <taxon>Streptophyta</taxon>
        <taxon>Embryophyta</taxon>
        <taxon>Tracheophyta</taxon>
        <taxon>Spermatophyta</taxon>
        <taxon>Magnoliopsida</taxon>
        <taxon>Proteales</taxon>
        <taxon>Nelumbonaceae</taxon>
        <taxon>Nelumbo</taxon>
    </lineage>
</organism>
<protein>
    <submittedName>
        <fullName evidence="1">Uncharacterized protein</fullName>
    </submittedName>
</protein>
<proteinExistence type="predicted"/>